<reference evidence="3" key="2">
    <citation type="submission" date="2016-10" db="EMBL/GenBank/DDBJ databases">
        <authorList>
            <person name="Varghese N."/>
        </authorList>
    </citation>
    <scope>NUCLEOTIDE SEQUENCE [LARGE SCALE GENOMIC DNA]</scope>
    <source>
        <strain evidence="3">KPR-7A</strain>
    </source>
</reference>
<sequence length="68" mass="6813">MNSVLKKEMPNLAVLSNEELKNIDGGVVPLAIAGVAGFTKVAGAITAGAGVVGAGYVGGKWVGKKIFK</sequence>
<gene>
    <name evidence="2" type="ORF">QNH45_05110</name>
    <name evidence="1" type="ORF">SAMN04487767_12753</name>
</gene>
<name>A0A0J7A1P0_9BACI</name>
<dbReference type="InterPro" id="IPR023991">
    <property type="entry name" value="Bacteriocin_IIb_lactobn/cerein"/>
</dbReference>
<dbReference type="EMBL" id="CP126099">
    <property type="protein sequence ID" value="WHY30153.1"/>
    <property type="molecule type" value="Genomic_DNA"/>
</dbReference>
<dbReference type="RefSeq" id="WP_001089632.1">
    <property type="nucleotide sequence ID" value="NZ_CABMIE010000043.1"/>
</dbReference>
<organism evidence="2 4">
    <name type="scientific">Bacillus wiedmannii</name>
    <dbReference type="NCBI Taxonomy" id="1890302"/>
    <lineage>
        <taxon>Bacteria</taxon>
        <taxon>Bacillati</taxon>
        <taxon>Bacillota</taxon>
        <taxon>Bacilli</taxon>
        <taxon>Bacillales</taxon>
        <taxon>Bacillaceae</taxon>
        <taxon>Bacillus</taxon>
        <taxon>Bacillus cereus group</taxon>
    </lineage>
</organism>
<reference evidence="1" key="1">
    <citation type="submission" date="2016-10" db="EMBL/GenBank/DDBJ databases">
        <authorList>
            <person name="de Groot N.N."/>
        </authorList>
    </citation>
    <scope>NUCLEOTIDE SEQUENCE [LARGE SCALE GENOMIC DNA]</scope>
    <source>
        <strain evidence="1">KPR-7A</strain>
    </source>
</reference>
<dbReference type="Proteomes" id="UP000183507">
    <property type="component" value="Unassembled WGS sequence"/>
</dbReference>
<evidence type="ECO:0000313" key="3">
    <source>
        <dbReference type="Proteomes" id="UP000183507"/>
    </source>
</evidence>
<dbReference type="NCBIfam" id="TIGR03949">
    <property type="entry name" value="bact_IIb_cerein"/>
    <property type="match status" value="1"/>
</dbReference>
<evidence type="ECO:0000313" key="1">
    <source>
        <dbReference type="EMBL" id="SDE60215.1"/>
    </source>
</evidence>
<dbReference type="AlphaFoldDB" id="A0A0J7A1P0"/>
<dbReference type="GeneID" id="51132608"/>
<evidence type="ECO:0000313" key="4">
    <source>
        <dbReference type="Proteomes" id="UP001178303"/>
    </source>
</evidence>
<proteinExistence type="predicted"/>
<reference evidence="2" key="3">
    <citation type="submission" date="2023-05" db="EMBL/GenBank/DDBJ databases">
        <title>Comparative genomics of Bacillaceae isolates and their secondary metabolite potential.</title>
        <authorList>
            <person name="Song L."/>
            <person name="Nielsen L.J."/>
            <person name="Mohite O."/>
            <person name="Xu X."/>
            <person name="Weber T."/>
            <person name="Kovacs A.T."/>
        </authorList>
    </citation>
    <scope>NUCLEOTIDE SEQUENCE</scope>
    <source>
        <strain evidence="2">LN15</strain>
    </source>
</reference>
<dbReference type="PATRIC" id="fig|1396.440.peg.1613"/>
<accession>A0A0J7A1P0</accession>
<dbReference type="EMBL" id="FMZR01000027">
    <property type="protein sequence ID" value="SDE60215.1"/>
    <property type="molecule type" value="Genomic_DNA"/>
</dbReference>
<protein>
    <submittedName>
        <fullName evidence="2">Class IIb bacteriocin, lactobin A/cerein 7B family</fullName>
    </submittedName>
</protein>
<dbReference type="Proteomes" id="UP001178303">
    <property type="component" value="Chromosome"/>
</dbReference>
<evidence type="ECO:0000313" key="2">
    <source>
        <dbReference type="EMBL" id="WHY30153.1"/>
    </source>
</evidence>